<gene>
    <name evidence="2" type="ORF">O181_020567</name>
</gene>
<accession>A0A9Q3GVF6</accession>
<comment type="caution">
    <text evidence="2">The sequence shown here is derived from an EMBL/GenBank/DDBJ whole genome shotgun (WGS) entry which is preliminary data.</text>
</comment>
<protein>
    <submittedName>
        <fullName evidence="2">Uncharacterized protein</fullName>
    </submittedName>
</protein>
<evidence type="ECO:0000313" key="2">
    <source>
        <dbReference type="EMBL" id="MBW0480852.1"/>
    </source>
</evidence>
<proteinExistence type="predicted"/>
<feature type="region of interest" description="Disordered" evidence="1">
    <location>
        <begin position="32"/>
        <end position="106"/>
    </location>
</feature>
<reference evidence="2" key="1">
    <citation type="submission" date="2021-03" db="EMBL/GenBank/DDBJ databases">
        <title>Draft genome sequence of rust myrtle Austropuccinia psidii MF-1, a brazilian biotype.</title>
        <authorList>
            <person name="Quecine M.C."/>
            <person name="Pachon D.M.R."/>
            <person name="Bonatelli M.L."/>
            <person name="Correr F.H."/>
            <person name="Franceschini L.M."/>
            <person name="Leite T.F."/>
            <person name="Margarido G.R.A."/>
            <person name="Almeida C.A."/>
            <person name="Ferrarezi J.A."/>
            <person name="Labate C.A."/>
        </authorList>
    </citation>
    <scope>NUCLEOTIDE SEQUENCE</scope>
    <source>
        <strain evidence="2">MF-1</strain>
    </source>
</reference>
<name>A0A9Q3GVF6_9BASI</name>
<feature type="compositionally biased region" description="Basic residues" evidence="1">
    <location>
        <begin position="152"/>
        <end position="164"/>
    </location>
</feature>
<organism evidence="2 3">
    <name type="scientific">Austropuccinia psidii MF-1</name>
    <dbReference type="NCBI Taxonomy" id="1389203"/>
    <lineage>
        <taxon>Eukaryota</taxon>
        <taxon>Fungi</taxon>
        <taxon>Dikarya</taxon>
        <taxon>Basidiomycota</taxon>
        <taxon>Pucciniomycotina</taxon>
        <taxon>Pucciniomycetes</taxon>
        <taxon>Pucciniales</taxon>
        <taxon>Sphaerophragmiaceae</taxon>
        <taxon>Austropuccinia</taxon>
    </lineage>
</organism>
<feature type="compositionally biased region" description="Basic and acidic residues" evidence="1">
    <location>
        <begin position="95"/>
        <end position="106"/>
    </location>
</feature>
<evidence type="ECO:0000256" key="1">
    <source>
        <dbReference type="SAM" id="MobiDB-lite"/>
    </source>
</evidence>
<dbReference type="EMBL" id="AVOT02006133">
    <property type="protein sequence ID" value="MBW0480852.1"/>
    <property type="molecule type" value="Genomic_DNA"/>
</dbReference>
<evidence type="ECO:0000313" key="3">
    <source>
        <dbReference type="Proteomes" id="UP000765509"/>
    </source>
</evidence>
<dbReference type="Proteomes" id="UP000765509">
    <property type="component" value="Unassembled WGS sequence"/>
</dbReference>
<sequence length="164" mass="18980">MEGNESAKTIVGAFEKEQAELRKQFMKKLVVNQKPEEEVKTTEKKSEDKSTSTAHFEDWSNWKPPTVSSANDPFESHIGPSQTNQRMEIQAQNQDPKKKSDIPLTYIKEEKDEKRFIIPTTFKNSDILKPDQPEDDIENIAHQNEDSIIPKKEKKFSKPQNKHV</sequence>
<feature type="region of interest" description="Disordered" evidence="1">
    <location>
        <begin position="123"/>
        <end position="164"/>
    </location>
</feature>
<dbReference type="AlphaFoldDB" id="A0A9Q3GVF6"/>
<keyword evidence="3" id="KW-1185">Reference proteome</keyword>
<feature type="compositionally biased region" description="Polar residues" evidence="1">
    <location>
        <begin position="79"/>
        <end position="94"/>
    </location>
</feature>
<feature type="compositionally biased region" description="Basic and acidic residues" evidence="1">
    <location>
        <begin position="34"/>
        <end position="60"/>
    </location>
</feature>